<evidence type="ECO:0000256" key="6">
    <source>
        <dbReference type="ARBA" id="ARBA00022989"/>
    </source>
</evidence>
<dbReference type="Proteomes" id="UP000316759">
    <property type="component" value="Unassembled WGS sequence"/>
</dbReference>
<dbReference type="STRING" id="46835.A0A504Z6C8"/>
<dbReference type="InterPro" id="IPR009551">
    <property type="entry name" value="Wntless"/>
</dbReference>
<dbReference type="GO" id="GO:0006886">
    <property type="term" value="P:intracellular protein transport"/>
    <property type="evidence" value="ECO:0007669"/>
    <property type="project" value="TreeGrafter"/>
</dbReference>
<evidence type="ECO:0000259" key="11">
    <source>
        <dbReference type="Pfam" id="PF21883"/>
    </source>
</evidence>
<protein>
    <submittedName>
        <fullName evidence="12">Wntless Wnt ligand secretion mediator</fullName>
    </submittedName>
</protein>
<feature type="transmembrane region" description="Helical" evidence="9">
    <location>
        <begin position="280"/>
        <end position="304"/>
    </location>
</feature>
<comment type="caution">
    <text evidence="12">The sequence shown here is derived from an EMBL/GenBank/DDBJ whole genome shotgun (WGS) entry which is preliminary data.</text>
</comment>
<evidence type="ECO:0000256" key="3">
    <source>
        <dbReference type="ARBA" id="ARBA00022473"/>
    </source>
</evidence>
<keyword evidence="13" id="KW-1185">Reference proteome</keyword>
<proteinExistence type="inferred from homology"/>
<keyword evidence="5 9" id="KW-0812">Transmembrane</keyword>
<feature type="domain" description="Wntless GOLD" evidence="11">
    <location>
        <begin position="49"/>
        <end position="241"/>
    </location>
</feature>
<reference evidence="12 13" key="1">
    <citation type="submission" date="2019-04" db="EMBL/GenBank/DDBJ databases">
        <title>Annotation for the trematode Fasciola gigantica.</title>
        <authorList>
            <person name="Choi Y.-J."/>
        </authorList>
    </citation>
    <scope>NUCLEOTIDE SEQUENCE [LARGE SCALE GENOMIC DNA]</scope>
    <source>
        <strain evidence="12">Uganda_cow_1</strain>
    </source>
</reference>
<dbReference type="AlphaFoldDB" id="A0A504Z6C8"/>
<evidence type="ECO:0000256" key="1">
    <source>
        <dbReference type="ARBA" id="ARBA00004653"/>
    </source>
</evidence>
<dbReference type="GO" id="GO:0061355">
    <property type="term" value="P:Wnt protein secretion"/>
    <property type="evidence" value="ECO:0007669"/>
    <property type="project" value="TreeGrafter"/>
</dbReference>
<dbReference type="OrthoDB" id="5804250at2759"/>
<dbReference type="PANTHER" id="PTHR13449:SF2">
    <property type="entry name" value="PROTEIN WNTLESS HOMOLOG"/>
    <property type="match status" value="1"/>
</dbReference>
<dbReference type="PANTHER" id="PTHR13449">
    <property type="entry name" value="INTEGRAL MEMBRANE PROTEIN GPR177"/>
    <property type="match status" value="1"/>
</dbReference>
<feature type="transmembrane region" description="Helical" evidence="9">
    <location>
        <begin position="443"/>
        <end position="467"/>
    </location>
</feature>
<feature type="transmembrane region" description="Helical" evidence="9">
    <location>
        <begin position="354"/>
        <end position="370"/>
    </location>
</feature>
<comment type="subcellular location">
    <subcellularLocation>
        <location evidence="1">Golgi apparatus membrane</location>
        <topology evidence="1">Multi-pass membrane protein</topology>
    </subcellularLocation>
</comment>
<keyword evidence="7" id="KW-0333">Golgi apparatus</keyword>
<evidence type="ECO:0000256" key="4">
    <source>
        <dbReference type="ARBA" id="ARBA00022687"/>
    </source>
</evidence>
<evidence type="ECO:0000259" key="10">
    <source>
        <dbReference type="Pfam" id="PF06664"/>
    </source>
</evidence>
<dbReference type="InterPro" id="IPR053936">
    <property type="entry name" value="WLS_GOLD"/>
</dbReference>
<organism evidence="12 13">
    <name type="scientific">Fasciola gigantica</name>
    <name type="common">Giant liver fluke</name>
    <dbReference type="NCBI Taxonomy" id="46835"/>
    <lineage>
        <taxon>Eukaryota</taxon>
        <taxon>Metazoa</taxon>
        <taxon>Spiralia</taxon>
        <taxon>Lophotrochozoa</taxon>
        <taxon>Platyhelminthes</taxon>
        <taxon>Trematoda</taxon>
        <taxon>Digenea</taxon>
        <taxon>Plagiorchiida</taxon>
        <taxon>Echinostomata</taxon>
        <taxon>Echinostomatoidea</taxon>
        <taxon>Fasciolidae</taxon>
        <taxon>Fasciola</taxon>
    </lineage>
</organism>
<keyword evidence="6 9" id="KW-1133">Transmembrane helix</keyword>
<name>A0A504Z6C8_FASGI</name>
<evidence type="ECO:0000256" key="5">
    <source>
        <dbReference type="ARBA" id="ARBA00022692"/>
    </source>
</evidence>
<dbReference type="GO" id="GO:0017147">
    <property type="term" value="F:Wnt-protein binding"/>
    <property type="evidence" value="ECO:0007669"/>
    <property type="project" value="InterPro"/>
</dbReference>
<dbReference type="GO" id="GO:0016055">
    <property type="term" value="P:Wnt signaling pathway"/>
    <property type="evidence" value="ECO:0007669"/>
    <property type="project" value="UniProtKB-KW"/>
</dbReference>
<keyword evidence="4" id="KW-0879">Wnt signaling pathway</keyword>
<evidence type="ECO:0000256" key="2">
    <source>
        <dbReference type="ARBA" id="ARBA00008148"/>
    </source>
</evidence>
<keyword evidence="8 9" id="KW-0472">Membrane</keyword>
<dbReference type="Pfam" id="PF21883">
    <property type="entry name" value="WLS_GOLD"/>
    <property type="match status" value="1"/>
</dbReference>
<evidence type="ECO:0000256" key="8">
    <source>
        <dbReference type="ARBA" id="ARBA00023136"/>
    </source>
</evidence>
<evidence type="ECO:0000313" key="12">
    <source>
        <dbReference type="EMBL" id="TPP65428.1"/>
    </source>
</evidence>
<keyword evidence="3" id="KW-0217">Developmental protein</keyword>
<feature type="domain" description="Wntless-like transmembrane" evidence="10">
    <location>
        <begin position="242"/>
        <end position="511"/>
    </location>
</feature>
<evidence type="ECO:0000256" key="9">
    <source>
        <dbReference type="SAM" id="Phobius"/>
    </source>
</evidence>
<feature type="transmembrane region" description="Helical" evidence="9">
    <location>
        <begin position="14"/>
        <end position="36"/>
    </location>
</feature>
<evidence type="ECO:0000313" key="13">
    <source>
        <dbReference type="Proteomes" id="UP000316759"/>
    </source>
</evidence>
<feature type="transmembrane region" description="Helical" evidence="9">
    <location>
        <begin position="310"/>
        <end position="333"/>
    </location>
</feature>
<gene>
    <name evidence="12" type="ORF">FGIG_09189</name>
</gene>
<dbReference type="GO" id="GO:0000139">
    <property type="term" value="C:Golgi membrane"/>
    <property type="evidence" value="ECO:0007669"/>
    <property type="project" value="UniProtKB-SubCell"/>
</dbReference>
<accession>A0A504Z6C8</accession>
<sequence>MTGVVLETLNVKKLLAFIVLMLAMQAGFFLIGGLIAPAPNTSQQVLMSKCVDYSKDPQRWLYVRHFGSNATPSNCAHLLPDGDIEEVIKPFEINADELVFIAQVPHPRDGRRLQMTRWFQQMLGVLMLDIKYKYNREVADDAEIKFDLRLGYRNHGDPEGVWHELAHSHEVRPLKCTLDPKAGQHEQQAHSVDDGNYYECEVLPLFTLASCHHAEYLLNLRIPANDKIGVIQDVWMVEIHQNGGFTKVWFALKTFVFPITLVALIFFVNRVRELPRPPTIMEKTIIVLGVGLSILNCPVEWISLVINTPFWLVLSDIRQGMFFAVLVCFWLVFTGEHMMDGEGRSANRVYWPRLLLVAGSSAALFIFELAERGVQIRNPFYSIWSHPTVARLGIVSVVIGAICAFAYMGYLAFLVIRALVQILNKRRLLANLPVEQKRYYSGVIYRFTALLTYTLICAALTVAFFIFNRVTEDHWAWGERSIEYGSAFITGVYGMWNVYVFAVLCLYAPSHKFRSDTGQELYDRLVTSVHLPQSMDSQAVGQEDTIELVSMHPPSTRSTVQNSSEGLAFLRKSAME</sequence>
<feature type="transmembrane region" description="Helical" evidence="9">
    <location>
        <begin position="487"/>
        <end position="508"/>
    </location>
</feature>
<comment type="similarity">
    <text evidence="2">Belongs to the wntless family.</text>
</comment>
<dbReference type="InterPro" id="IPR047843">
    <property type="entry name" value="WLS-like_TM"/>
</dbReference>
<dbReference type="Pfam" id="PF06664">
    <property type="entry name" value="WLS-like_TM"/>
    <property type="match status" value="1"/>
</dbReference>
<feature type="transmembrane region" description="Helical" evidence="9">
    <location>
        <begin position="248"/>
        <end position="268"/>
    </location>
</feature>
<evidence type="ECO:0000256" key="7">
    <source>
        <dbReference type="ARBA" id="ARBA00023034"/>
    </source>
</evidence>
<feature type="transmembrane region" description="Helical" evidence="9">
    <location>
        <begin position="390"/>
        <end position="423"/>
    </location>
</feature>
<dbReference type="EMBL" id="SUNJ01003190">
    <property type="protein sequence ID" value="TPP65428.1"/>
    <property type="molecule type" value="Genomic_DNA"/>
</dbReference>